<gene>
    <name evidence="3" type="ORF">AFUS01_LOCUS43544</name>
</gene>
<evidence type="ECO:0000259" key="1">
    <source>
        <dbReference type="PROSITE" id="PS50097"/>
    </source>
</evidence>
<dbReference type="CDD" id="cd00121">
    <property type="entry name" value="MATH"/>
    <property type="match status" value="1"/>
</dbReference>
<dbReference type="OrthoDB" id="6359816at2759"/>
<evidence type="ECO:0000313" key="3">
    <source>
        <dbReference type="EMBL" id="CAG7833992.1"/>
    </source>
</evidence>
<sequence>MKRKSSIQDYVIQFRNSKMASLNQSSTSKDSLKRTSTEQALVTGNCIGKLESTVTTELNKSSYTFNWRISNFDIICPQDCEEFELLKSPVFTAGEDIGKKSKWFIHISGIAKHIACYLQLDSAGHESSRNNKTQSVTCSFKMSFGNDDNRFCFTRNISAHKFTRDNNDWGYSKFISIADLYDKKDTLLQNHTVHICVQMEIYGDPYNVITTLPFKRKRSEATLETFSSDFKELLQTKKHSDVEIICGSKTFYAHKLILSARSRVFNAMFDAEMKESASSQVFLTDIDADTVYAVLIYIYTGKVVLSEGTSYTELIYGAEKYDLPHLKHYCFDKMFECVTDETVGTLAVAADTYNADKDTKEAVKKYCTSNILTLMKNPAFKKLLLTHPRAFFQD</sequence>
<evidence type="ECO:0008006" key="5">
    <source>
        <dbReference type="Google" id="ProtNLM"/>
    </source>
</evidence>
<dbReference type="EMBL" id="CAJVCH010570078">
    <property type="protein sequence ID" value="CAG7833992.1"/>
    <property type="molecule type" value="Genomic_DNA"/>
</dbReference>
<dbReference type="FunFam" id="3.30.710.10:FF:000159">
    <property type="entry name" value="Speckle-type POZ protein B"/>
    <property type="match status" value="1"/>
</dbReference>
<dbReference type="Proteomes" id="UP000708208">
    <property type="component" value="Unassembled WGS sequence"/>
</dbReference>
<dbReference type="SMART" id="SM00225">
    <property type="entry name" value="BTB"/>
    <property type="match status" value="1"/>
</dbReference>
<proteinExistence type="predicted"/>
<dbReference type="InterPro" id="IPR002083">
    <property type="entry name" value="MATH/TRAF_dom"/>
</dbReference>
<reference evidence="3" key="1">
    <citation type="submission" date="2021-06" db="EMBL/GenBank/DDBJ databases">
        <authorList>
            <person name="Hodson N. C."/>
            <person name="Mongue J. A."/>
            <person name="Jaron S. K."/>
        </authorList>
    </citation>
    <scope>NUCLEOTIDE SEQUENCE</scope>
</reference>
<dbReference type="Pfam" id="PF22486">
    <property type="entry name" value="MATH_2"/>
    <property type="match status" value="1"/>
</dbReference>
<evidence type="ECO:0000259" key="2">
    <source>
        <dbReference type="PROSITE" id="PS50144"/>
    </source>
</evidence>
<dbReference type="CDD" id="cd18186">
    <property type="entry name" value="BTB_POZ_ZBTB_KLHL-like"/>
    <property type="match status" value="1"/>
</dbReference>
<dbReference type="InterPro" id="IPR000210">
    <property type="entry name" value="BTB/POZ_dom"/>
</dbReference>
<dbReference type="PANTHER" id="PTHR24413">
    <property type="entry name" value="SPECKLE-TYPE POZ PROTEIN"/>
    <property type="match status" value="1"/>
</dbReference>
<comment type="caution">
    <text evidence="3">The sequence shown here is derived from an EMBL/GenBank/DDBJ whole genome shotgun (WGS) entry which is preliminary data.</text>
</comment>
<dbReference type="GO" id="GO:0030163">
    <property type="term" value="P:protein catabolic process"/>
    <property type="evidence" value="ECO:0007669"/>
    <property type="project" value="UniProtKB-ARBA"/>
</dbReference>
<dbReference type="PROSITE" id="PS50144">
    <property type="entry name" value="MATH"/>
    <property type="match status" value="1"/>
</dbReference>
<dbReference type="AlphaFoldDB" id="A0A8J2LPG1"/>
<dbReference type="Pfam" id="PF00651">
    <property type="entry name" value="BTB"/>
    <property type="match status" value="1"/>
</dbReference>
<accession>A0A8J2LPG1</accession>
<feature type="domain" description="MATH" evidence="2">
    <location>
        <begin position="62"/>
        <end position="199"/>
    </location>
</feature>
<protein>
    <recommendedName>
        <fullName evidence="5">Speckle-type POZ protein</fullName>
    </recommendedName>
</protein>
<keyword evidence="4" id="KW-1185">Reference proteome</keyword>
<name>A0A8J2LPG1_9HEXA</name>
<evidence type="ECO:0000313" key="4">
    <source>
        <dbReference type="Proteomes" id="UP000708208"/>
    </source>
</evidence>
<feature type="domain" description="BTB" evidence="1">
    <location>
        <begin position="240"/>
        <end position="307"/>
    </location>
</feature>
<dbReference type="PROSITE" id="PS50097">
    <property type="entry name" value="BTB"/>
    <property type="match status" value="1"/>
</dbReference>
<organism evidence="3 4">
    <name type="scientific">Allacma fusca</name>
    <dbReference type="NCBI Taxonomy" id="39272"/>
    <lineage>
        <taxon>Eukaryota</taxon>
        <taxon>Metazoa</taxon>
        <taxon>Ecdysozoa</taxon>
        <taxon>Arthropoda</taxon>
        <taxon>Hexapoda</taxon>
        <taxon>Collembola</taxon>
        <taxon>Symphypleona</taxon>
        <taxon>Sminthuridae</taxon>
        <taxon>Allacma</taxon>
    </lineage>
</organism>